<dbReference type="NCBIfam" id="TIGR02532">
    <property type="entry name" value="IV_pilin_GFxxxE"/>
    <property type="match status" value="1"/>
</dbReference>
<evidence type="ECO:0000313" key="2">
    <source>
        <dbReference type="EMBL" id="PVY39140.1"/>
    </source>
</evidence>
<dbReference type="RefSeq" id="WP_116884817.1">
    <property type="nucleotide sequence ID" value="NZ_CABMMC010000010.1"/>
</dbReference>
<protein>
    <submittedName>
        <fullName evidence="2">Prepilin-type N-terminal cleavage/methylation domain-containing protein/prepilin-type processing-associated H-X9-DG protein</fullName>
    </submittedName>
</protein>
<organism evidence="2 3">
    <name type="scientific">Victivallis vadensis</name>
    <dbReference type="NCBI Taxonomy" id="172901"/>
    <lineage>
        <taxon>Bacteria</taxon>
        <taxon>Pseudomonadati</taxon>
        <taxon>Lentisphaerota</taxon>
        <taxon>Lentisphaeria</taxon>
        <taxon>Victivallales</taxon>
        <taxon>Victivallaceae</taxon>
        <taxon>Victivallis</taxon>
    </lineage>
</organism>
<feature type="transmembrane region" description="Helical" evidence="1">
    <location>
        <begin position="7"/>
        <end position="31"/>
    </location>
</feature>
<evidence type="ECO:0000313" key="3">
    <source>
        <dbReference type="Proteomes" id="UP000245959"/>
    </source>
</evidence>
<dbReference type="EMBL" id="QEKH01000022">
    <property type="protein sequence ID" value="PVY39140.1"/>
    <property type="molecule type" value="Genomic_DNA"/>
</dbReference>
<dbReference type="GeneID" id="78296053"/>
<keyword evidence="1" id="KW-0812">Transmembrane</keyword>
<name>A0A2U1ARV1_9BACT</name>
<dbReference type="Gene3D" id="3.30.700.10">
    <property type="entry name" value="Glycoprotein, Type 4 Pilin"/>
    <property type="match status" value="1"/>
</dbReference>
<keyword evidence="1" id="KW-1133">Transmembrane helix</keyword>
<keyword evidence="1" id="KW-0472">Membrane</keyword>
<reference evidence="2 3" key="1">
    <citation type="submission" date="2018-04" db="EMBL/GenBank/DDBJ databases">
        <title>Genomic Encyclopedia of Type Strains, Phase IV (KMG-IV): sequencing the most valuable type-strain genomes for metagenomic binning, comparative biology and taxonomic classification.</title>
        <authorList>
            <person name="Goeker M."/>
        </authorList>
    </citation>
    <scope>NUCLEOTIDE SEQUENCE [LARGE SCALE GENOMIC DNA]</scope>
    <source>
        <strain evidence="2 3">DSM 14823</strain>
    </source>
</reference>
<dbReference type="InterPro" id="IPR045584">
    <property type="entry name" value="Pilin-like"/>
</dbReference>
<evidence type="ECO:0000256" key="1">
    <source>
        <dbReference type="SAM" id="Phobius"/>
    </source>
</evidence>
<accession>A0A2U1ARV1</accession>
<proteinExistence type="predicted"/>
<comment type="caution">
    <text evidence="2">The sequence shown here is derived from an EMBL/GenBank/DDBJ whole genome shotgun (WGS) entry which is preliminary data.</text>
</comment>
<sequence length="226" mass="24721">MSHKRRLFTLIELLIVIAIIAILAAMLLPALNKARTRARQTRCLGNLKQIGQAVAIYADSSDGNLPPLYYGNYQAPFLQPTLARTVFNVELGASSSAEELLKTMKTPFYCPDVTADSLGTHQHGSFAANLSHVFATSPANAYSPKPRKISGFRRPSQIQMFVDARGGTGRNNWEIACLVEFAGHAANLSGRHNGGANMAKVDGSATWDRREAIIDNRNDLWGHDNQ</sequence>
<dbReference type="AlphaFoldDB" id="A0A2U1ARV1"/>
<dbReference type="OrthoDB" id="287493at2"/>
<keyword evidence="3" id="KW-1185">Reference proteome</keyword>
<dbReference type="SUPFAM" id="SSF54523">
    <property type="entry name" value="Pili subunits"/>
    <property type="match status" value="1"/>
</dbReference>
<dbReference type="PANTHER" id="PTHR30093">
    <property type="entry name" value="GENERAL SECRETION PATHWAY PROTEIN G"/>
    <property type="match status" value="1"/>
</dbReference>
<dbReference type="PANTHER" id="PTHR30093:SF2">
    <property type="entry name" value="TYPE II SECRETION SYSTEM PROTEIN H"/>
    <property type="match status" value="1"/>
</dbReference>
<dbReference type="InterPro" id="IPR012902">
    <property type="entry name" value="N_methyl_site"/>
</dbReference>
<dbReference type="Proteomes" id="UP000245959">
    <property type="component" value="Unassembled WGS sequence"/>
</dbReference>
<gene>
    <name evidence="2" type="ORF">C8D82_12215</name>
</gene>